<protein>
    <submittedName>
        <fullName evidence="8">16S rRNA (Cytosine967-C5)-methyltransferase</fullName>
        <ecNumber evidence="8">2.1.1.176</ecNumber>
    </submittedName>
</protein>
<sequence length="409" mass="43728">MNRPQPRGTQAGVEARRSALRILDRVVRSGQTMDSAAQGLQKLEPGDQALALAIAGETLRRLPLLDRLIDGATRQVLPDDAKARMVLRLALAQRIALKVPDHALVATALPLVEGGPRRLVHGVLGTLLRGTLPDADEGALPDAVEQRWTAAWGTEAVEAARRAIVRRPPLDLSFRTHEEALAFAEAEGGTSLAERHVRLSDARPVTGLPGFAEGRWWIQDLSSTLPARMIPADAARVLDACAAPGGKTLQIAAAGHRTIALDRSESRLARLRANLSRTGLEAEIMTGDVLGYAPAEPFDAVLLDAPCSATGTFRRHPEVLLRASGRIIAESAELQGRLLTAAAAWVRPGGSLVYAVCSLEPSEGEEIIANFLAQRSDYTLAEQRRVLPGEAEDQGGMDGFFAARLVKAA</sequence>
<dbReference type="Proteomes" id="UP000558192">
    <property type="component" value="Unassembled WGS sequence"/>
</dbReference>
<dbReference type="Pfam" id="PF01029">
    <property type="entry name" value="NusB"/>
    <property type="match status" value="1"/>
</dbReference>
<evidence type="ECO:0000256" key="5">
    <source>
        <dbReference type="ARBA" id="ARBA00022884"/>
    </source>
</evidence>
<feature type="active site" description="Nucleophile" evidence="6">
    <location>
        <position position="357"/>
    </location>
</feature>
<dbReference type="PROSITE" id="PS01153">
    <property type="entry name" value="NOL1_NOP2_SUN"/>
    <property type="match status" value="1"/>
</dbReference>
<dbReference type="EC" id="2.1.1.176" evidence="8"/>
<feature type="binding site" evidence="6">
    <location>
        <position position="262"/>
    </location>
    <ligand>
        <name>S-adenosyl-L-methionine</name>
        <dbReference type="ChEBI" id="CHEBI:59789"/>
    </ligand>
</feature>
<feature type="binding site" evidence="6">
    <location>
        <position position="288"/>
    </location>
    <ligand>
        <name>S-adenosyl-L-methionine</name>
        <dbReference type="ChEBI" id="CHEBI:59789"/>
    </ligand>
</feature>
<organism evidence="8 9">
    <name type="scientific">Sphingomonas kaistensis</name>
    <dbReference type="NCBI Taxonomy" id="298708"/>
    <lineage>
        <taxon>Bacteria</taxon>
        <taxon>Pseudomonadati</taxon>
        <taxon>Pseudomonadota</taxon>
        <taxon>Alphaproteobacteria</taxon>
        <taxon>Sphingomonadales</taxon>
        <taxon>Sphingomonadaceae</taxon>
        <taxon>Sphingomonas</taxon>
    </lineage>
</organism>
<dbReference type="CDD" id="cd02440">
    <property type="entry name" value="AdoMet_MTases"/>
    <property type="match status" value="1"/>
</dbReference>
<keyword evidence="2 6" id="KW-0489">Methyltransferase</keyword>
<accession>A0A7X5Y6I0</accession>
<comment type="similarity">
    <text evidence="1 6">Belongs to the class I-like SAM-binding methyltransferase superfamily. RsmB/NOP family.</text>
</comment>
<name>A0A7X5Y6I0_9SPHN</name>
<evidence type="ECO:0000256" key="4">
    <source>
        <dbReference type="ARBA" id="ARBA00022691"/>
    </source>
</evidence>
<keyword evidence="4 6" id="KW-0949">S-adenosyl-L-methionine</keyword>
<evidence type="ECO:0000256" key="1">
    <source>
        <dbReference type="ARBA" id="ARBA00007494"/>
    </source>
</evidence>
<evidence type="ECO:0000256" key="3">
    <source>
        <dbReference type="ARBA" id="ARBA00022679"/>
    </source>
</evidence>
<keyword evidence="3 6" id="KW-0808">Transferase</keyword>
<dbReference type="RefSeq" id="WP_245197830.1">
    <property type="nucleotide sequence ID" value="NZ_JAATJC010000001.1"/>
</dbReference>
<dbReference type="GO" id="GO:0008173">
    <property type="term" value="F:RNA methyltransferase activity"/>
    <property type="evidence" value="ECO:0007669"/>
    <property type="project" value="InterPro"/>
</dbReference>
<dbReference type="InterPro" id="IPR049560">
    <property type="entry name" value="MeTrfase_RsmB-F_NOP2_cat"/>
</dbReference>
<dbReference type="GO" id="GO:0001510">
    <property type="term" value="P:RNA methylation"/>
    <property type="evidence" value="ECO:0007669"/>
    <property type="project" value="InterPro"/>
</dbReference>
<dbReference type="GO" id="GO:0006355">
    <property type="term" value="P:regulation of DNA-templated transcription"/>
    <property type="evidence" value="ECO:0007669"/>
    <property type="project" value="InterPro"/>
</dbReference>
<gene>
    <name evidence="8" type="ORF">GGQ97_000603</name>
</gene>
<evidence type="ECO:0000256" key="2">
    <source>
        <dbReference type="ARBA" id="ARBA00022603"/>
    </source>
</evidence>
<dbReference type="Gene3D" id="1.10.940.10">
    <property type="entry name" value="NusB-like"/>
    <property type="match status" value="1"/>
</dbReference>
<evidence type="ECO:0000259" key="7">
    <source>
        <dbReference type="PROSITE" id="PS51686"/>
    </source>
</evidence>
<dbReference type="InterPro" id="IPR023267">
    <property type="entry name" value="RCMT"/>
</dbReference>
<feature type="binding site" evidence="6">
    <location>
        <begin position="241"/>
        <end position="247"/>
    </location>
    <ligand>
        <name>S-adenosyl-L-methionine</name>
        <dbReference type="ChEBI" id="CHEBI:59789"/>
    </ligand>
</feature>
<dbReference type="PROSITE" id="PS51686">
    <property type="entry name" value="SAM_MT_RSMB_NOP"/>
    <property type="match status" value="1"/>
</dbReference>
<feature type="binding site" evidence="6">
    <location>
        <position position="304"/>
    </location>
    <ligand>
        <name>S-adenosyl-L-methionine</name>
        <dbReference type="ChEBI" id="CHEBI:59789"/>
    </ligand>
</feature>
<dbReference type="PANTHER" id="PTHR22807:SF61">
    <property type="entry name" value="NOL1_NOP2_SUN FAMILY PROTEIN _ ANTITERMINATION NUSB DOMAIN-CONTAINING PROTEIN"/>
    <property type="match status" value="1"/>
</dbReference>
<feature type="domain" description="SAM-dependent MTase RsmB/NOP-type" evidence="7">
    <location>
        <begin position="148"/>
        <end position="408"/>
    </location>
</feature>
<reference evidence="8 9" key="1">
    <citation type="submission" date="2020-03" db="EMBL/GenBank/DDBJ databases">
        <title>Genomic Encyclopedia of Type Strains, Phase IV (KMG-IV): sequencing the most valuable type-strain genomes for metagenomic binning, comparative biology and taxonomic classification.</title>
        <authorList>
            <person name="Goeker M."/>
        </authorList>
    </citation>
    <scope>NUCLEOTIDE SEQUENCE [LARGE SCALE GENOMIC DNA]</scope>
    <source>
        <strain evidence="8 9">DSM 16846</strain>
    </source>
</reference>
<dbReference type="PANTHER" id="PTHR22807">
    <property type="entry name" value="NOP2 YEAST -RELATED NOL1/NOP2/FMU SUN DOMAIN-CONTAINING"/>
    <property type="match status" value="1"/>
</dbReference>
<dbReference type="AlphaFoldDB" id="A0A7X5Y6I0"/>
<proteinExistence type="inferred from homology"/>
<dbReference type="InterPro" id="IPR029063">
    <property type="entry name" value="SAM-dependent_MTases_sf"/>
</dbReference>
<keyword evidence="5 6" id="KW-0694">RNA-binding</keyword>
<dbReference type="SUPFAM" id="SSF53335">
    <property type="entry name" value="S-adenosyl-L-methionine-dependent methyltransferases"/>
    <property type="match status" value="1"/>
</dbReference>
<evidence type="ECO:0000313" key="8">
    <source>
        <dbReference type="EMBL" id="NJC04810.1"/>
    </source>
</evidence>
<dbReference type="InterPro" id="IPR001678">
    <property type="entry name" value="MeTrfase_RsmB-F_NOP2_dom"/>
</dbReference>
<dbReference type="InterPro" id="IPR018314">
    <property type="entry name" value="RsmB/NOL1/NOP2-like_CS"/>
</dbReference>
<evidence type="ECO:0000313" key="9">
    <source>
        <dbReference type="Proteomes" id="UP000558192"/>
    </source>
</evidence>
<dbReference type="InterPro" id="IPR006027">
    <property type="entry name" value="NusB_RsmB_TIM44"/>
</dbReference>
<dbReference type="GO" id="GO:0003723">
    <property type="term" value="F:RNA binding"/>
    <property type="evidence" value="ECO:0007669"/>
    <property type="project" value="UniProtKB-UniRule"/>
</dbReference>
<dbReference type="Gene3D" id="3.40.50.150">
    <property type="entry name" value="Vaccinia Virus protein VP39"/>
    <property type="match status" value="1"/>
</dbReference>
<comment type="caution">
    <text evidence="8">The sequence shown here is derived from an EMBL/GenBank/DDBJ whole genome shotgun (WGS) entry which is preliminary data.</text>
</comment>
<evidence type="ECO:0000256" key="6">
    <source>
        <dbReference type="PROSITE-ProRule" id="PRU01023"/>
    </source>
</evidence>
<dbReference type="InterPro" id="IPR035926">
    <property type="entry name" value="NusB-like_sf"/>
</dbReference>
<dbReference type="SUPFAM" id="SSF48013">
    <property type="entry name" value="NusB-like"/>
    <property type="match status" value="1"/>
</dbReference>
<dbReference type="Pfam" id="PF01189">
    <property type="entry name" value="Methyltr_RsmB-F"/>
    <property type="match status" value="1"/>
</dbReference>
<dbReference type="EMBL" id="JAATJC010000001">
    <property type="protein sequence ID" value="NJC04810.1"/>
    <property type="molecule type" value="Genomic_DNA"/>
</dbReference>
<keyword evidence="9" id="KW-1185">Reference proteome</keyword>
<dbReference type="PRINTS" id="PR02008">
    <property type="entry name" value="RCMTFAMILY"/>
</dbReference>